<organism evidence="4">
    <name type="scientific">Brugia timori</name>
    <dbReference type="NCBI Taxonomy" id="42155"/>
    <lineage>
        <taxon>Eukaryota</taxon>
        <taxon>Metazoa</taxon>
        <taxon>Ecdysozoa</taxon>
        <taxon>Nematoda</taxon>
        <taxon>Chromadorea</taxon>
        <taxon>Rhabditida</taxon>
        <taxon>Spirurina</taxon>
        <taxon>Spiruromorpha</taxon>
        <taxon>Filarioidea</taxon>
        <taxon>Onchocercidae</taxon>
        <taxon>Brugia</taxon>
    </lineage>
</organism>
<keyword evidence="1" id="KW-0472">Membrane</keyword>
<dbReference type="EMBL" id="UZAG01018664">
    <property type="protein sequence ID" value="VDO40556.1"/>
    <property type="molecule type" value="Genomic_DNA"/>
</dbReference>
<dbReference type="Proteomes" id="UP000280834">
    <property type="component" value="Unassembled WGS sequence"/>
</dbReference>
<name>A0A0R3R1I0_9BILA</name>
<evidence type="ECO:0000313" key="4">
    <source>
        <dbReference type="WBParaSite" id="BTMF_0001386701-mRNA-1"/>
    </source>
</evidence>
<gene>
    <name evidence="2" type="ORF">BTMF_LOCUS11866</name>
</gene>
<reference evidence="2 3" key="2">
    <citation type="submission" date="2018-11" db="EMBL/GenBank/DDBJ databases">
        <authorList>
            <consortium name="Pathogen Informatics"/>
        </authorList>
    </citation>
    <scope>NUCLEOTIDE SEQUENCE [LARGE SCALE GENOMIC DNA]</scope>
</reference>
<proteinExistence type="predicted"/>
<keyword evidence="1" id="KW-0812">Transmembrane</keyword>
<evidence type="ECO:0000313" key="3">
    <source>
        <dbReference type="Proteomes" id="UP000280834"/>
    </source>
</evidence>
<dbReference type="AlphaFoldDB" id="A0A0R3R1I0"/>
<evidence type="ECO:0000313" key="2">
    <source>
        <dbReference type="EMBL" id="VDO40556.1"/>
    </source>
</evidence>
<keyword evidence="1" id="KW-1133">Transmembrane helix</keyword>
<protein>
    <submittedName>
        <fullName evidence="4">NADH-ubiquinone oxidoreductase chain 1</fullName>
    </submittedName>
</protein>
<keyword evidence="3" id="KW-1185">Reference proteome</keyword>
<dbReference type="WBParaSite" id="BTMF_0001386701-mRNA-1">
    <property type="protein sequence ID" value="BTMF_0001386701-mRNA-1"/>
    <property type="gene ID" value="BTMF_0001386701"/>
</dbReference>
<feature type="transmembrane region" description="Helical" evidence="1">
    <location>
        <begin position="12"/>
        <end position="31"/>
    </location>
</feature>
<sequence length="109" mass="13000">MIQKLKEKFLTIFRPITKGFKIIFVGFFIFIERKFLGLGQYREGPNKTLFKVLIIHKNASYRFMVMVELIRLPFDFYEGESELFIEIITPVEICITIIIIIDDPIFHHK</sequence>
<evidence type="ECO:0000256" key="1">
    <source>
        <dbReference type="SAM" id="Phobius"/>
    </source>
</evidence>
<accession>A0A0R3R1I0</accession>
<reference evidence="4" key="1">
    <citation type="submission" date="2017-02" db="UniProtKB">
        <authorList>
            <consortium name="WormBaseParasite"/>
        </authorList>
    </citation>
    <scope>IDENTIFICATION</scope>
</reference>